<comment type="caution">
    <text evidence="3">The sequence shown here is derived from an EMBL/GenBank/DDBJ whole genome shotgun (WGS) entry which is preliminary data.</text>
</comment>
<organism evidence="3 4">
    <name type="scientific">Calderihabitans maritimus</name>
    <dbReference type="NCBI Taxonomy" id="1246530"/>
    <lineage>
        <taxon>Bacteria</taxon>
        <taxon>Bacillati</taxon>
        <taxon>Bacillota</taxon>
        <taxon>Clostridia</taxon>
        <taxon>Neomoorellales</taxon>
        <taxon>Calderihabitantaceae</taxon>
        <taxon>Calderihabitans</taxon>
    </lineage>
</organism>
<gene>
    <name evidence="3" type="ORF">KKC1_15580</name>
</gene>
<evidence type="ECO:0000313" key="3">
    <source>
        <dbReference type="EMBL" id="GAW92404.1"/>
    </source>
</evidence>
<evidence type="ECO:0000313" key="4">
    <source>
        <dbReference type="Proteomes" id="UP000197032"/>
    </source>
</evidence>
<dbReference type="InterPro" id="IPR019079">
    <property type="entry name" value="Capsule_synth_CapA"/>
</dbReference>
<dbReference type="EMBL" id="BDGJ01000073">
    <property type="protein sequence ID" value="GAW92404.1"/>
    <property type="molecule type" value="Genomic_DNA"/>
</dbReference>
<dbReference type="PANTHER" id="PTHR33393:SF13">
    <property type="entry name" value="PGA BIOSYNTHESIS PROTEIN CAPA"/>
    <property type="match status" value="1"/>
</dbReference>
<sequence>MRITGWLEPVKKELALSILVALLAVSSLSFTLYQVLVHTFREQSLLAVAEPGSGDAAVSTVPETVQLLAVGDVMLARKVGRLMEEKGLYYPFAKIAARLQSADLTFGNLESPISDRGFPLPRKGIWFRARPETVRALVYSGFDVMSLANNHALDYESPALLQTIEILARNGIASVGAGENLMQARKSVVKTVNGVRVGFLAYSDMADLIWDWNYPRSMRATEERPGIAPLDEKIILEDIAELRKKVDIVVVSLHWGEEYSDYPTAGQRRLARRLIDAGAHLIIGHHPHTLQGLEVYRHGLIAYSLGNFVFDQNWSLETRQGLILDLVLTPLGIREARIMPIFIHQSQPRIASGEQGQAILEKTVRLSRQLGTRLILQENEAVISGEPTVLAEE</sequence>
<dbReference type="Pfam" id="PF09587">
    <property type="entry name" value="PGA_cap"/>
    <property type="match status" value="1"/>
</dbReference>
<keyword evidence="4" id="KW-1185">Reference proteome</keyword>
<dbReference type="OrthoDB" id="9810906at2"/>
<dbReference type="InterPro" id="IPR029052">
    <property type="entry name" value="Metallo-depent_PP-like"/>
</dbReference>
<dbReference type="SMART" id="SM00854">
    <property type="entry name" value="PGA_cap"/>
    <property type="match status" value="1"/>
</dbReference>
<dbReference type="SUPFAM" id="SSF56300">
    <property type="entry name" value="Metallo-dependent phosphatases"/>
    <property type="match status" value="1"/>
</dbReference>
<feature type="domain" description="Capsule synthesis protein CapA" evidence="2">
    <location>
        <begin position="66"/>
        <end position="312"/>
    </location>
</feature>
<dbReference type="AlphaFoldDB" id="A0A1Z5HSB0"/>
<comment type="similarity">
    <text evidence="1">Belongs to the CapA family.</text>
</comment>
<reference evidence="4" key="1">
    <citation type="journal article" date="2017" name="Appl. Environ. Microbiol.">
        <title>Genomic analysis of Calderihabitans maritimus KKC1, a thermophilic hydrogenogenic carboxydotrophic bacterium isolated from marine sediment.</title>
        <authorList>
            <person name="Omae K."/>
            <person name="Yoneda Y."/>
            <person name="Fukuyama Y."/>
            <person name="Yoshida T."/>
            <person name="Sako Y."/>
        </authorList>
    </citation>
    <scope>NUCLEOTIDE SEQUENCE [LARGE SCALE GENOMIC DNA]</scope>
    <source>
        <strain evidence="4">KKC1</strain>
    </source>
</reference>
<dbReference type="InterPro" id="IPR052169">
    <property type="entry name" value="CW_Biosynth-Accessory"/>
</dbReference>
<protein>
    <submittedName>
        <fullName evidence="3">Capsule synthesis protein, CapA</fullName>
    </submittedName>
</protein>
<evidence type="ECO:0000259" key="2">
    <source>
        <dbReference type="SMART" id="SM00854"/>
    </source>
</evidence>
<accession>A0A1Z5HSB0</accession>
<proteinExistence type="inferred from homology"/>
<name>A0A1Z5HSB0_9FIRM</name>
<dbReference type="CDD" id="cd07381">
    <property type="entry name" value="MPP_CapA"/>
    <property type="match status" value="1"/>
</dbReference>
<dbReference type="Gene3D" id="3.60.21.10">
    <property type="match status" value="1"/>
</dbReference>
<evidence type="ECO:0000256" key="1">
    <source>
        <dbReference type="ARBA" id="ARBA00005662"/>
    </source>
</evidence>
<dbReference type="RefSeq" id="WP_088553766.1">
    <property type="nucleotide sequence ID" value="NZ_BDGJ01000073.1"/>
</dbReference>
<dbReference type="PANTHER" id="PTHR33393">
    <property type="entry name" value="POLYGLUTAMINE SYNTHESIS ACCESSORY PROTEIN RV0574C-RELATED"/>
    <property type="match status" value="1"/>
</dbReference>
<dbReference type="Proteomes" id="UP000197032">
    <property type="component" value="Unassembled WGS sequence"/>
</dbReference>